<dbReference type="Proteomes" id="UP000051574">
    <property type="component" value="Unassembled WGS sequence"/>
</dbReference>
<evidence type="ECO:0000313" key="2">
    <source>
        <dbReference type="Proteomes" id="UP000051574"/>
    </source>
</evidence>
<reference evidence="1 2" key="1">
    <citation type="submission" date="2015-09" db="EMBL/GenBank/DDBJ databases">
        <title>Draft genome of the scarab beetle Oryctes borbonicus.</title>
        <authorList>
            <person name="Meyer J.M."/>
            <person name="Markov G.V."/>
            <person name="Baskaran P."/>
            <person name="Herrmann M."/>
            <person name="Sommer R.J."/>
            <person name="Roedelsperger C."/>
        </authorList>
    </citation>
    <scope>NUCLEOTIDE SEQUENCE [LARGE SCALE GENOMIC DNA]</scope>
    <source>
        <strain evidence="1">OB123</strain>
        <tissue evidence="1">Whole animal</tissue>
    </source>
</reference>
<evidence type="ECO:0000313" key="1">
    <source>
        <dbReference type="EMBL" id="KRT81574.1"/>
    </source>
</evidence>
<dbReference type="Gene3D" id="3.90.260.10">
    <property type="entry name" value="Transglutaminase-like"/>
    <property type="match status" value="1"/>
</dbReference>
<name>A0A0T6B2G7_9SCAR</name>
<dbReference type="InterPro" id="IPR036985">
    <property type="entry name" value="Transglutaminase-like_sf"/>
</dbReference>
<keyword evidence="2" id="KW-1185">Reference proteome</keyword>
<proteinExistence type="predicted"/>
<sequence>MQNYIKGRILQRKDTLSSSLSDATSRHFKNVGKKLDIRNDIINLMKTNISEEKSLLRSKLVKHKRTSKLCSDSDSDYMPESVKKKPLESDFKDKSVKVKRRIPMKRDLIEIEKKKQVEKEEEKKKKGVNVWIEVFAEAEEKWISVDVVKGQVHCVKEIYNHVVF</sequence>
<gene>
    <name evidence="1" type="ORF">AMK59_5602</name>
</gene>
<dbReference type="OrthoDB" id="300780at2759"/>
<dbReference type="AlphaFoldDB" id="A0A0T6B2G7"/>
<accession>A0A0T6B2G7</accession>
<comment type="caution">
    <text evidence="1">The sequence shown here is derived from an EMBL/GenBank/DDBJ whole genome shotgun (WGS) entry which is preliminary data.</text>
</comment>
<protein>
    <submittedName>
        <fullName evidence="1">Uncharacterized protein</fullName>
    </submittedName>
</protein>
<organism evidence="1 2">
    <name type="scientific">Oryctes borbonicus</name>
    <dbReference type="NCBI Taxonomy" id="1629725"/>
    <lineage>
        <taxon>Eukaryota</taxon>
        <taxon>Metazoa</taxon>
        <taxon>Ecdysozoa</taxon>
        <taxon>Arthropoda</taxon>
        <taxon>Hexapoda</taxon>
        <taxon>Insecta</taxon>
        <taxon>Pterygota</taxon>
        <taxon>Neoptera</taxon>
        <taxon>Endopterygota</taxon>
        <taxon>Coleoptera</taxon>
        <taxon>Polyphaga</taxon>
        <taxon>Scarabaeiformia</taxon>
        <taxon>Scarabaeidae</taxon>
        <taxon>Dynastinae</taxon>
        <taxon>Oryctes</taxon>
    </lineage>
</organism>
<dbReference type="EMBL" id="LJIG01016114">
    <property type="protein sequence ID" value="KRT81574.1"/>
    <property type="molecule type" value="Genomic_DNA"/>
</dbReference>